<reference evidence="7" key="1">
    <citation type="submission" date="2020-01" db="EMBL/GenBank/DDBJ databases">
        <title>Draft genome sequence of the Termite Coptotermes fromosanus.</title>
        <authorList>
            <person name="Itakura S."/>
            <person name="Yosikawa Y."/>
            <person name="Umezawa K."/>
        </authorList>
    </citation>
    <scope>NUCLEOTIDE SEQUENCE [LARGE SCALE GENOMIC DNA]</scope>
</reference>
<evidence type="ECO:0000256" key="5">
    <source>
        <dbReference type="SAM" id="SignalP"/>
    </source>
</evidence>
<dbReference type="GO" id="GO:0005615">
    <property type="term" value="C:extracellular space"/>
    <property type="evidence" value="ECO:0007669"/>
    <property type="project" value="TreeGrafter"/>
</dbReference>
<dbReference type="FunCoup" id="A0A6L2Q6P7">
    <property type="interactions" value="19"/>
</dbReference>
<evidence type="ECO:0000256" key="4">
    <source>
        <dbReference type="SAM" id="MobiDB-lite"/>
    </source>
</evidence>
<dbReference type="InterPro" id="IPR038606">
    <property type="entry name" value="To_sf"/>
</dbReference>
<dbReference type="GO" id="GO:0007623">
    <property type="term" value="P:circadian rhythm"/>
    <property type="evidence" value="ECO:0007669"/>
    <property type="project" value="UniProtKB-ARBA"/>
</dbReference>
<evidence type="ECO:0000256" key="3">
    <source>
        <dbReference type="ARBA" id="ARBA00060902"/>
    </source>
</evidence>
<dbReference type="EMBL" id="BLKM01002282">
    <property type="protein sequence ID" value="GFG40539.1"/>
    <property type="molecule type" value="Genomic_DNA"/>
</dbReference>
<dbReference type="Proteomes" id="UP000502823">
    <property type="component" value="Unassembled WGS sequence"/>
</dbReference>
<protein>
    <recommendedName>
        <fullName evidence="8">Protein takeout</fullName>
    </recommendedName>
</protein>
<dbReference type="SMART" id="SM00700">
    <property type="entry name" value="JHBP"/>
    <property type="match status" value="1"/>
</dbReference>
<evidence type="ECO:0000313" key="6">
    <source>
        <dbReference type="EMBL" id="GFG40539.1"/>
    </source>
</evidence>
<dbReference type="InParanoid" id="A0A6L2Q6P7"/>
<keyword evidence="2" id="KW-0090">Biological rhythms</keyword>
<dbReference type="Gene3D" id="3.15.10.30">
    <property type="entry name" value="Haemolymph juvenile hormone binding protein"/>
    <property type="match status" value="1"/>
</dbReference>
<evidence type="ECO:0000313" key="7">
    <source>
        <dbReference type="Proteomes" id="UP000502823"/>
    </source>
</evidence>
<comment type="similarity">
    <text evidence="3">Belongs to the TO family.</text>
</comment>
<dbReference type="PANTHER" id="PTHR11008">
    <property type="entry name" value="PROTEIN TAKEOUT-LIKE PROTEIN"/>
    <property type="match status" value="1"/>
</dbReference>
<feature type="chain" id="PRO_5027045060" description="Protein takeout" evidence="5">
    <location>
        <begin position="24"/>
        <end position="333"/>
    </location>
</feature>
<evidence type="ECO:0008006" key="8">
    <source>
        <dbReference type="Google" id="ProtNLM"/>
    </source>
</evidence>
<accession>A0A6L2Q6P7</accession>
<dbReference type="Pfam" id="PF06585">
    <property type="entry name" value="JHBP"/>
    <property type="match status" value="1"/>
</dbReference>
<comment type="caution">
    <text evidence="6">The sequence shown here is derived from an EMBL/GenBank/DDBJ whole genome shotgun (WGS) entry which is preliminary data.</text>
</comment>
<name>A0A6L2Q6P7_COPFO</name>
<dbReference type="AlphaFoldDB" id="A0A6L2Q6P7"/>
<feature type="compositionally biased region" description="Basic and acidic residues" evidence="4">
    <location>
        <begin position="78"/>
        <end position="91"/>
    </location>
</feature>
<evidence type="ECO:0000256" key="1">
    <source>
        <dbReference type="ARBA" id="ARBA00022729"/>
    </source>
</evidence>
<keyword evidence="1 5" id="KW-0732">Signal</keyword>
<proteinExistence type="inferred from homology"/>
<dbReference type="OrthoDB" id="8186595at2759"/>
<feature type="signal peptide" evidence="5">
    <location>
        <begin position="1"/>
        <end position="23"/>
    </location>
</feature>
<sequence>MKVGDSFFPITLLLVVTIGNCDVTRLRNDQIAAKLINAAKKTLGSQIEKLPPSLSSTKELRQRFKERVVHHLMKKTRQGKESKSEKAREVGRASSDLCSKERRWPTGSFLRCRRDDPDLNSCLQAAIQKAILLMKHGVPELQMLPVDPLEVTNINIQDGVGRPVKMNLDLVNAKLHGVTQCHIKSVRADLGKRSIGFDANVPFTTIDADYIMDGKFLVLPLKGKGKCSMNLTDYDIFVKMRAEPLVKDETVYWDIKEFYLHIDTLKLFQVNFENLFNGDKELGDNTNKVLNENWKEFFEELRPILRDTFGGVFLQYTNQLFHKVPESGLFLES</sequence>
<keyword evidence="7" id="KW-1185">Reference proteome</keyword>
<organism evidence="6 7">
    <name type="scientific">Coptotermes formosanus</name>
    <name type="common">Formosan subterranean termite</name>
    <dbReference type="NCBI Taxonomy" id="36987"/>
    <lineage>
        <taxon>Eukaryota</taxon>
        <taxon>Metazoa</taxon>
        <taxon>Ecdysozoa</taxon>
        <taxon>Arthropoda</taxon>
        <taxon>Hexapoda</taxon>
        <taxon>Insecta</taxon>
        <taxon>Pterygota</taxon>
        <taxon>Neoptera</taxon>
        <taxon>Polyneoptera</taxon>
        <taxon>Dictyoptera</taxon>
        <taxon>Blattodea</taxon>
        <taxon>Blattoidea</taxon>
        <taxon>Termitoidae</taxon>
        <taxon>Rhinotermitidae</taxon>
        <taxon>Coptotermes</taxon>
    </lineage>
</organism>
<feature type="region of interest" description="Disordered" evidence="4">
    <location>
        <begin position="74"/>
        <end position="95"/>
    </location>
</feature>
<gene>
    <name evidence="6" type="ORF">Cfor_02403</name>
</gene>
<evidence type="ECO:0000256" key="2">
    <source>
        <dbReference type="ARBA" id="ARBA00023108"/>
    </source>
</evidence>
<dbReference type="FunFam" id="3.15.10.30:FF:000001">
    <property type="entry name" value="Takeout-like protein 1"/>
    <property type="match status" value="1"/>
</dbReference>
<dbReference type="InterPro" id="IPR010562">
    <property type="entry name" value="Haemolymph_juvenile_hormone-bd"/>
</dbReference>
<dbReference type="PANTHER" id="PTHR11008:SF18">
    <property type="entry name" value="BCDNA.GH05536-RELATED"/>
    <property type="match status" value="1"/>
</dbReference>